<sequence length="319" mass="36253">MNYNKLPRELAKNENFGVYRLEKKEEEKNGHKYDKKPVVGTSKAGWKSFPEALKDYYTLKAAASECGFLLAYFLNGDGIHFLDLDNIRNDVQECENRYVSENNLIRRVILLLGHTYTEYSSSGNGVHIFFRTDSEVPHKQHGGNIELYGDKRGIALTGNTLFGESWPVKTISVETYKQLIQMLGLEQPKEKPHTAAAPPKHRSTQAPNNWTEQDAWNSLEHDRVHGSLIADVIRGAASYTVLDSDHSNAELKVCNCLAYHTRGNADLMYNMLINSPLITDKDMEKDHYSAYKGLTLLEARIIDAVNRLRRNANYSNWVA</sequence>
<evidence type="ECO:0000313" key="2">
    <source>
        <dbReference type="EMBL" id="KIC05204.1"/>
    </source>
</evidence>
<feature type="region of interest" description="Disordered" evidence="1">
    <location>
        <begin position="187"/>
        <end position="208"/>
    </location>
</feature>
<dbReference type="EMBL" id="AWYA01000057">
    <property type="protein sequence ID" value="KIC05204.1"/>
    <property type="molecule type" value="Genomic_DNA"/>
</dbReference>
<gene>
    <name evidence="2" type="ORF">LRN_0090</name>
</gene>
<name>A0A837DWL7_9LACO</name>
<accession>A0A837DWL7</accession>
<reference evidence="2 3" key="1">
    <citation type="journal article" date="2015" name="BMC Microbiol.">
        <title>Lactobacillus ruminis strains cluster according to their mammalian gut source.</title>
        <authorList>
            <person name="O' Donnell M.M."/>
            <person name="Harris H.M."/>
            <person name="Lynch D.B."/>
            <person name="Ross R.P."/>
            <person name="O'Toole P.W."/>
        </authorList>
    </citation>
    <scope>NUCLEOTIDE SEQUENCE [LARGE SCALE GENOMIC DNA]</scope>
    <source>
        <strain evidence="2 3">DPC 6832</strain>
    </source>
</reference>
<proteinExistence type="predicted"/>
<dbReference type="Proteomes" id="UP000031011">
    <property type="component" value="Unassembled WGS sequence"/>
</dbReference>
<evidence type="ECO:0000256" key="1">
    <source>
        <dbReference type="SAM" id="MobiDB-lite"/>
    </source>
</evidence>
<dbReference type="AlphaFoldDB" id="A0A837DWL7"/>
<evidence type="ECO:0000313" key="3">
    <source>
        <dbReference type="Proteomes" id="UP000031011"/>
    </source>
</evidence>
<organism evidence="2 3">
    <name type="scientific">Ligilactobacillus ruminis DPC 6832</name>
    <dbReference type="NCBI Taxonomy" id="1402208"/>
    <lineage>
        <taxon>Bacteria</taxon>
        <taxon>Bacillati</taxon>
        <taxon>Bacillota</taxon>
        <taxon>Bacilli</taxon>
        <taxon>Lactobacillales</taxon>
        <taxon>Lactobacillaceae</taxon>
        <taxon>Ligilactobacillus</taxon>
    </lineage>
</organism>
<protein>
    <submittedName>
        <fullName evidence="2">Phage primase</fullName>
    </submittedName>
</protein>
<comment type="caution">
    <text evidence="2">The sequence shown here is derived from an EMBL/GenBank/DDBJ whole genome shotgun (WGS) entry which is preliminary data.</text>
</comment>